<dbReference type="NCBIfam" id="NF004794">
    <property type="entry name" value="PRK06142.1"/>
    <property type="match status" value="1"/>
</dbReference>
<evidence type="ECO:0000256" key="1">
    <source>
        <dbReference type="ARBA" id="ARBA00005005"/>
    </source>
</evidence>
<dbReference type="FunFam" id="1.10.12.10:FF:000004">
    <property type="entry name" value="Delta3,5-delta2,4-dienoyl-CoA isomerase"/>
    <property type="match status" value="1"/>
</dbReference>
<dbReference type="Gene3D" id="1.10.12.10">
    <property type="entry name" value="Lyase 2-enoyl-coa Hydratase, Chain A, domain 2"/>
    <property type="match status" value="1"/>
</dbReference>
<dbReference type="OrthoDB" id="9802898at2"/>
<dbReference type="AlphaFoldDB" id="A0A4Y9ENN6"/>
<evidence type="ECO:0000256" key="5">
    <source>
        <dbReference type="ARBA" id="ARBA00023235"/>
    </source>
</evidence>
<dbReference type="InterPro" id="IPR029045">
    <property type="entry name" value="ClpP/crotonase-like_dom_sf"/>
</dbReference>
<dbReference type="Gene3D" id="3.90.226.10">
    <property type="entry name" value="2-enoyl-CoA Hydratase, Chain A, domain 1"/>
    <property type="match status" value="1"/>
</dbReference>
<dbReference type="RefSeq" id="WP_135245816.1">
    <property type="nucleotide sequence ID" value="NZ_SIHO01000002.1"/>
</dbReference>
<name>A0A4Y9ENN6_9SPHN</name>
<evidence type="ECO:0000313" key="7">
    <source>
        <dbReference type="EMBL" id="TFU03224.1"/>
    </source>
</evidence>
<dbReference type="SUPFAM" id="SSF52096">
    <property type="entry name" value="ClpP/crotonase"/>
    <property type="match status" value="1"/>
</dbReference>
<comment type="caution">
    <text evidence="7">The sequence shown here is derived from an EMBL/GenBank/DDBJ whole genome shotgun (WGS) entry which is preliminary data.</text>
</comment>
<dbReference type="InterPro" id="IPR001753">
    <property type="entry name" value="Enoyl-CoA_hydra/iso"/>
</dbReference>
<dbReference type="GO" id="GO:0016853">
    <property type="term" value="F:isomerase activity"/>
    <property type="evidence" value="ECO:0007669"/>
    <property type="project" value="UniProtKB-KW"/>
</dbReference>
<comment type="pathway">
    <text evidence="1">Lipid metabolism; fatty acid beta-oxidation.</text>
</comment>
<evidence type="ECO:0000256" key="3">
    <source>
        <dbReference type="ARBA" id="ARBA00022832"/>
    </source>
</evidence>
<organism evidence="7 8">
    <name type="scientific">Glacieibacterium arshaanense</name>
    <dbReference type="NCBI Taxonomy" id="2511025"/>
    <lineage>
        <taxon>Bacteria</taxon>
        <taxon>Pseudomonadati</taxon>
        <taxon>Pseudomonadota</taxon>
        <taxon>Alphaproteobacteria</taxon>
        <taxon>Sphingomonadales</taxon>
        <taxon>Sphingosinicellaceae</taxon>
        <taxon>Glacieibacterium</taxon>
    </lineage>
</organism>
<sequence>MELQTLSLTVEDGIARVTMIRAAELNTMNRAFWTELITVFEAIDADTSVRAVVIASTGKHFSAGLDLKMAAGSLGGGGDSSDLGRARESFRRHVKHMQDTFTVVDRCRVPVIAVVQGGCIGGGVDFVTACDMRIGTADCFFTIQEINIAIVADVGTLQRIPYLLPQGLIRELCYTGRRFPAAEAAQYGFLNKVADSHEAAIEAGMAMAREIAGKSPLAITGIKQVLNAGRDMTIEQGLDYVAVWNAGMLQGDDVKNAVTAQTSRSVAKFADLKA</sequence>
<proteinExistence type="inferred from homology"/>
<dbReference type="InterPro" id="IPR014748">
    <property type="entry name" value="Enoyl-CoA_hydra_C"/>
</dbReference>
<evidence type="ECO:0000256" key="4">
    <source>
        <dbReference type="ARBA" id="ARBA00023098"/>
    </source>
</evidence>
<keyword evidence="8" id="KW-1185">Reference proteome</keyword>
<gene>
    <name evidence="7" type="ORF">EUV02_08495</name>
</gene>
<reference evidence="7 8" key="1">
    <citation type="submission" date="2019-02" db="EMBL/GenBank/DDBJ databases">
        <title>Polymorphobacter sp. isolated from the lake at the Tibet of China.</title>
        <authorList>
            <person name="Li A."/>
        </authorList>
    </citation>
    <scope>NUCLEOTIDE SEQUENCE [LARGE SCALE GENOMIC DNA]</scope>
    <source>
        <strain evidence="7 8">DJ1R-1</strain>
    </source>
</reference>
<comment type="similarity">
    <text evidence="2 6">Belongs to the enoyl-CoA hydratase/isomerase family.</text>
</comment>
<dbReference type="GO" id="GO:0006635">
    <property type="term" value="P:fatty acid beta-oxidation"/>
    <property type="evidence" value="ECO:0007669"/>
    <property type="project" value="UniProtKB-UniPathway"/>
</dbReference>
<protein>
    <submittedName>
        <fullName evidence="7">Crotonase/enoyl-CoA hydratase family protein</fullName>
    </submittedName>
</protein>
<evidence type="ECO:0000256" key="2">
    <source>
        <dbReference type="ARBA" id="ARBA00005254"/>
    </source>
</evidence>
<dbReference type="InterPro" id="IPR045002">
    <property type="entry name" value="Ech1-like"/>
</dbReference>
<dbReference type="UniPathway" id="UPA00659"/>
<evidence type="ECO:0000256" key="6">
    <source>
        <dbReference type="RuleBase" id="RU003707"/>
    </source>
</evidence>
<keyword evidence="3" id="KW-0276">Fatty acid metabolism</keyword>
<dbReference type="CDD" id="cd06558">
    <property type="entry name" value="crotonase-like"/>
    <property type="match status" value="1"/>
</dbReference>
<keyword evidence="4" id="KW-0443">Lipid metabolism</keyword>
<dbReference type="Proteomes" id="UP000297737">
    <property type="component" value="Unassembled WGS sequence"/>
</dbReference>
<accession>A0A4Y9ENN6</accession>
<evidence type="ECO:0000313" key="8">
    <source>
        <dbReference type="Proteomes" id="UP000297737"/>
    </source>
</evidence>
<dbReference type="Pfam" id="PF00378">
    <property type="entry name" value="ECH_1"/>
    <property type="match status" value="1"/>
</dbReference>
<keyword evidence="5" id="KW-0413">Isomerase</keyword>
<dbReference type="PANTHER" id="PTHR43149">
    <property type="entry name" value="ENOYL-COA HYDRATASE"/>
    <property type="match status" value="1"/>
</dbReference>
<dbReference type="PROSITE" id="PS00166">
    <property type="entry name" value="ENOYL_COA_HYDRATASE"/>
    <property type="match status" value="1"/>
</dbReference>
<dbReference type="EMBL" id="SIHO01000002">
    <property type="protein sequence ID" value="TFU03224.1"/>
    <property type="molecule type" value="Genomic_DNA"/>
</dbReference>
<dbReference type="InterPro" id="IPR018376">
    <property type="entry name" value="Enoyl-CoA_hyd/isom_CS"/>
</dbReference>